<dbReference type="EMBL" id="JAZBJZ010000018">
    <property type="protein sequence ID" value="MEE3716419.1"/>
    <property type="molecule type" value="Genomic_DNA"/>
</dbReference>
<evidence type="ECO:0000313" key="5">
    <source>
        <dbReference type="EMBL" id="MEE3716419.1"/>
    </source>
</evidence>
<evidence type="ECO:0000259" key="4">
    <source>
        <dbReference type="Pfam" id="PF01656"/>
    </source>
</evidence>
<keyword evidence="6" id="KW-1185">Reference proteome</keyword>
<dbReference type="SUPFAM" id="SSF52540">
    <property type="entry name" value="P-loop containing nucleoside triphosphate hydrolases"/>
    <property type="match status" value="1"/>
</dbReference>
<keyword evidence="1" id="KW-0547">Nucleotide-binding</keyword>
<keyword evidence="3" id="KW-1133">Transmembrane helix</keyword>
<dbReference type="Gene3D" id="3.40.50.300">
    <property type="entry name" value="P-loop containing nucleotide triphosphate hydrolases"/>
    <property type="match status" value="1"/>
</dbReference>
<keyword evidence="3" id="KW-0812">Transmembrane</keyword>
<proteinExistence type="predicted"/>
<evidence type="ECO:0000256" key="2">
    <source>
        <dbReference type="ARBA" id="ARBA00022840"/>
    </source>
</evidence>
<dbReference type="RefSeq" id="WP_330482848.1">
    <property type="nucleotide sequence ID" value="NZ_JAZBJZ010000018.1"/>
</dbReference>
<dbReference type="PANTHER" id="PTHR32309">
    <property type="entry name" value="TYROSINE-PROTEIN KINASE"/>
    <property type="match status" value="1"/>
</dbReference>
<feature type="domain" description="CobQ/CobB/MinD/ParA nucleotide binding" evidence="4">
    <location>
        <begin position="538"/>
        <end position="711"/>
    </location>
</feature>
<dbReference type="Proteomes" id="UP001333818">
    <property type="component" value="Unassembled WGS sequence"/>
</dbReference>
<sequence length="724" mass="80164">MTNSKSSPMVESEFGYGQIFAILSRRRYWILGTLCASLVIATVVNLRAKSTYQSSMQFLVEPNYKQAKGGGSSESQLVTGTSVEVDIATQLTLMRSSEMFQKAAGLLEAEGTKISIAELQSLKVGQLSQDKTATKIFQIEYSSDDPVKTRQVLKAFKQVYLEYNLEQQQLRLTNGLAFIDKQIPVVQKNIADATSALEKFRQTHNIFDASQRVTEVSSALSAIDQQKRANTIEYEQLLAKANSLQQELGLSPQAALASTRLNQSSRYLAILAELQKTELTLAQEQQRFTNAVPLIQNLQDRFQSQLQLLGDEKQRIFGDRVISQEQWNANQLSAIDISLATQLVDAQSGLSAIDAKQQALSEQEQQLKTEIKRLPRLLSEYEALRPKLQLDQETLQTLLKARQQLSLEIARGGFDWQVVEEPRLGIEQAPTSTRNLMLAIVVGLFLGSAIAFLRDLQDDTVHTSAELERQIALPLLGMTPKFAQTETEAPTFMPQFLKGQALSPLSIDVLQWQPFRESLDLIYKNIQLLSFESPLRSVVVTSALSGEGKSTIALGLATSAARLHQRVLLVDADLRSPSLHKFLQLPNERGLSTLLTSNGSVPSTEIIQASNSNIDILTSGPIPTDSVNLLSSEWMKKLMSVFEQTYDLVIVDAPPVLGIVDAIQIGSICNGGLMIGRIDLVTRSEFAQATEVMKRLNLLGVIANGVTNRPNTYYMGKDQDKKNK</sequence>
<evidence type="ECO:0000256" key="3">
    <source>
        <dbReference type="SAM" id="Phobius"/>
    </source>
</evidence>
<name>A0AAW9PX18_9CYAN</name>
<dbReference type="InterPro" id="IPR005702">
    <property type="entry name" value="Wzc-like_C"/>
</dbReference>
<dbReference type="AlphaFoldDB" id="A0AAW9PX18"/>
<keyword evidence="3" id="KW-0472">Membrane</keyword>
<dbReference type="GO" id="GO:0005886">
    <property type="term" value="C:plasma membrane"/>
    <property type="evidence" value="ECO:0007669"/>
    <property type="project" value="TreeGrafter"/>
</dbReference>
<dbReference type="NCBIfam" id="TIGR01007">
    <property type="entry name" value="eps_fam"/>
    <property type="match status" value="1"/>
</dbReference>
<dbReference type="GO" id="GO:0005524">
    <property type="term" value="F:ATP binding"/>
    <property type="evidence" value="ECO:0007669"/>
    <property type="project" value="UniProtKB-KW"/>
</dbReference>
<feature type="transmembrane region" description="Helical" evidence="3">
    <location>
        <begin position="28"/>
        <end position="46"/>
    </location>
</feature>
<dbReference type="Pfam" id="PF01656">
    <property type="entry name" value="CbiA"/>
    <property type="match status" value="1"/>
</dbReference>
<comment type="caution">
    <text evidence="5">The sequence shown here is derived from an EMBL/GenBank/DDBJ whole genome shotgun (WGS) entry which is preliminary data.</text>
</comment>
<dbReference type="CDD" id="cd05387">
    <property type="entry name" value="BY-kinase"/>
    <property type="match status" value="1"/>
</dbReference>
<dbReference type="GO" id="GO:0004713">
    <property type="term" value="F:protein tyrosine kinase activity"/>
    <property type="evidence" value="ECO:0007669"/>
    <property type="project" value="TreeGrafter"/>
</dbReference>
<organism evidence="5 6">
    <name type="scientific">Tumidithrix elongata BACA0141</name>
    <dbReference type="NCBI Taxonomy" id="2716417"/>
    <lineage>
        <taxon>Bacteria</taxon>
        <taxon>Bacillati</taxon>
        <taxon>Cyanobacteriota</taxon>
        <taxon>Cyanophyceae</taxon>
        <taxon>Pseudanabaenales</taxon>
        <taxon>Pseudanabaenaceae</taxon>
        <taxon>Tumidithrix</taxon>
        <taxon>Tumidithrix elongata</taxon>
    </lineage>
</organism>
<dbReference type="InterPro" id="IPR050445">
    <property type="entry name" value="Bact_polysacc_biosynth/exp"/>
</dbReference>
<reference evidence="5" key="1">
    <citation type="submission" date="2024-01" db="EMBL/GenBank/DDBJ databases">
        <title>Bank of Algae and Cyanobacteria of the Azores (BACA) strain genomes.</title>
        <authorList>
            <person name="Luz R."/>
            <person name="Cordeiro R."/>
            <person name="Fonseca A."/>
            <person name="Goncalves V."/>
        </authorList>
    </citation>
    <scope>NUCLEOTIDE SEQUENCE</scope>
    <source>
        <strain evidence="5">BACA0141</strain>
    </source>
</reference>
<dbReference type="InterPro" id="IPR027417">
    <property type="entry name" value="P-loop_NTPase"/>
</dbReference>
<accession>A0AAW9PX18</accession>
<gene>
    <name evidence="5" type="ORF">V2H45_06655</name>
</gene>
<protein>
    <submittedName>
        <fullName evidence="5">Polysaccharide biosynthesis tyrosine autokinase</fullName>
    </submittedName>
</protein>
<keyword evidence="2" id="KW-0067">ATP-binding</keyword>
<dbReference type="InterPro" id="IPR002586">
    <property type="entry name" value="CobQ/CobB/MinD/ParA_Nub-bd_dom"/>
</dbReference>
<evidence type="ECO:0000313" key="6">
    <source>
        <dbReference type="Proteomes" id="UP001333818"/>
    </source>
</evidence>
<dbReference type="PANTHER" id="PTHR32309:SF13">
    <property type="entry name" value="FERRIC ENTEROBACTIN TRANSPORT PROTEIN FEPE"/>
    <property type="match status" value="1"/>
</dbReference>
<evidence type="ECO:0000256" key="1">
    <source>
        <dbReference type="ARBA" id="ARBA00022741"/>
    </source>
</evidence>